<evidence type="ECO:0000313" key="3">
    <source>
        <dbReference type="Proteomes" id="UP001138768"/>
    </source>
</evidence>
<dbReference type="Pfam" id="PF02026">
    <property type="entry name" value="RyR"/>
    <property type="match status" value="1"/>
</dbReference>
<protein>
    <recommendedName>
        <fullName evidence="1">Ryanodine receptor Ryr domain-containing protein</fullName>
    </recommendedName>
</protein>
<dbReference type="AlphaFoldDB" id="A0A9X0WDG2"/>
<evidence type="ECO:0000313" key="2">
    <source>
        <dbReference type="EMBL" id="MBK1621386.1"/>
    </source>
</evidence>
<dbReference type="Proteomes" id="UP001138768">
    <property type="component" value="Unassembled WGS sequence"/>
</dbReference>
<name>A0A9X0WDG2_9GAMM</name>
<keyword evidence="3" id="KW-1185">Reference proteome</keyword>
<gene>
    <name evidence="2" type="ORF">CKO42_23830</name>
</gene>
<proteinExistence type="predicted"/>
<reference evidence="2 3" key="1">
    <citation type="journal article" date="2020" name="Microorganisms">
        <title>Osmotic Adaptation and Compatible Solute Biosynthesis of Phototrophic Bacteria as Revealed from Genome Analyses.</title>
        <authorList>
            <person name="Imhoff J.F."/>
            <person name="Rahn T."/>
            <person name="Kunzel S."/>
            <person name="Keller A."/>
            <person name="Neulinger S.C."/>
        </authorList>
    </citation>
    <scope>NUCLEOTIDE SEQUENCE [LARGE SCALE GENOMIC DNA]</scope>
    <source>
        <strain evidence="2 3">DSM 25653</strain>
    </source>
</reference>
<dbReference type="InterPro" id="IPR003032">
    <property type="entry name" value="Ryanodine_rcpt"/>
</dbReference>
<organism evidence="2 3">
    <name type="scientific">Lamprobacter modestohalophilus</name>
    <dbReference type="NCBI Taxonomy" id="1064514"/>
    <lineage>
        <taxon>Bacteria</taxon>
        <taxon>Pseudomonadati</taxon>
        <taxon>Pseudomonadota</taxon>
        <taxon>Gammaproteobacteria</taxon>
        <taxon>Chromatiales</taxon>
        <taxon>Chromatiaceae</taxon>
        <taxon>Lamprobacter</taxon>
    </lineage>
</organism>
<accession>A0A9X0WDG2</accession>
<comment type="caution">
    <text evidence="2">The sequence shown here is derived from an EMBL/GenBank/DDBJ whole genome shotgun (WGS) entry which is preliminary data.</text>
</comment>
<sequence>MPLSLMPVSWQRGRRRLLLFGQGEVADACARLLRGGSDRLIRAAGADLSQRKLLRELLNADVLLLAGLDEPLALLAELSPRLGRGFRGRRRRQPLRVLIIDDGAAPAASDLAEARARWSDEVQFEQVSIPTAAARRLLASWPLHWGADPRFGQPIHLAILGRSRFSEALLVHALRISGYGEQRSRFTLLSEAPEAWERAFTRAYPQAHEIAECRFSTLDGLGLAPVPPVTAAMVCGECVPATGAPDAPDALSQARALAERLLDVQQCSPPIFVEIGDATPKGELSDWDGQLIPISHRQLALDRAVLLDGKGDELAQVIHNHYRDTTEAQGRDPSLEPAGRPWSTLASSYRDANRHQADHLWAKLAMTDCQAVPESQVESFAFAPIEVERLAVIEHGRWAADRWLDGWSYAPTRDNRLKHHPQLIPYQQLSGPMKDLDRFAVRLVPTLLARSGLGVLRMLLIGLAPDLAPNRAASGVERPTATIAALMRRALARLASRYPDRALIIAASLEDEASRRFVGIATDEFGASFFLLLPQPLPHLLNGLDEAARLKTLTLVACARRRISLSRPGDLERWLDQRAEILVELGEAEPLAEADVSRRKRVRIGPRGGLQWSFEY</sequence>
<feature type="domain" description="Ryanodine receptor Ryr" evidence="1">
    <location>
        <begin position="387"/>
        <end position="442"/>
    </location>
</feature>
<evidence type="ECO:0000259" key="1">
    <source>
        <dbReference type="Pfam" id="PF02026"/>
    </source>
</evidence>
<dbReference type="RefSeq" id="WP_200250319.1">
    <property type="nucleotide sequence ID" value="NZ_NRRY01000071.1"/>
</dbReference>
<dbReference type="Gene3D" id="6.20.350.10">
    <property type="match status" value="1"/>
</dbReference>
<dbReference type="EMBL" id="NRRY01000071">
    <property type="protein sequence ID" value="MBK1621386.1"/>
    <property type="molecule type" value="Genomic_DNA"/>
</dbReference>